<protein>
    <recommendedName>
        <fullName evidence="2">DUF6570 domain-containing protein</fullName>
    </recommendedName>
</protein>
<evidence type="ECO:0000256" key="1">
    <source>
        <dbReference type="SAM" id="MobiDB-lite"/>
    </source>
</evidence>
<dbReference type="EMBL" id="CACRXK020024498">
    <property type="protein sequence ID" value="CAB4038714.1"/>
    <property type="molecule type" value="Genomic_DNA"/>
</dbReference>
<evidence type="ECO:0000313" key="3">
    <source>
        <dbReference type="EMBL" id="CAB4038714.1"/>
    </source>
</evidence>
<accession>A0A7D9LT89</accession>
<dbReference type="Pfam" id="PF20209">
    <property type="entry name" value="DUF6570"/>
    <property type="match status" value="1"/>
</dbReference>
<dbReference type="Proteomes" id="UP001152795">
    <property type="component" value="Unassembled WGS sequence"/>
</dbReference>
<dbReference type="AlphaFoldDB" id="A0A7D9LT89"/>
<keyword evidence="4" id="KW-1185">Reference proteome</keyword>
<feature type="domain" description="DUF6570" evidence="2">
    <location>
        <begin position="100"/>
        <end position="162"/>
    </location>
</feature>
<feature type="compositionally biased region" description="Basic and acidic residues" evidence="1">
    <location>
        <begin position="1"/>
        <end position="15"/>
    </location>
</feature>
<dbReference type="InterPro" id="IPR046700">
    <property type="entry name" value="DUF6570"/>
</dbReference>
<dbReference type="OrthoDB" id="6162982at2759"/>
<organism evidence="3 4">
    <name type="scientific">Paramuricea clavata</name>
    <name type="common">Red gorgonian</name>
    <name type="synonym">Violescent sea-whip</name>
    <dbReference type="NCBI Taxonomy" id="317549"/>
    <lineage>
        <taxon>Eukaryota</taxon>
        <taxon>Metazoa</taxon>
        <taxon>Cnidaria</taxon>
        <taxon>Anthozoa</taxon>
        <taxon>Octocorallia</taxon>
        <taxon>Malacalcyonacea</taxon>
        <taxon>Plexauridae</taxon>
        <taxon>Paramuricea</taxon>
    </lineage>
</organism>
<reference evidence="3" key="1">
    <citation type="submission" date="2020-04" db="EMBL/GenBank/DDBJ databases">
        <authorList>
            <person name="Alioto T."/>
            <person name="Alioto T."/>
            <person name="Gomez Garrido J."/>
        </authorList>
    </citation>
    <scope>NUCLEOTIDE SEQUENCE</scope>
    <source>
        <strain evidence="3">A484AB</strain>
    </source>
</reference>
<gene>
    <name evidence="3" type="ORF">PACLA_8A024959</name>
</gene>
<proteinExistence type="predicted"/>
<evidence type="ECO:0000313" key="4">
    <source>
        <dbReference type="Proteomes" id="UP001152795"/>
    </source>
</evidence>
<name>A0A7D9LT89_PARCT</name>
<evidence type="ECO:0000259" key="2">
    <source>
        <dbReference type="Pfam" id="PF20209"/>
    </source>
</evidence>
<sequence length="167" mass="19298">MEERMALDPKQKDVLDREEEQQLQNKSEPHNIDMYIEQFKKQIKAGLFYICCVCNRTLYKKSVIILKKTKYSVQNCFMVQCSFDGNEYICKTCHTKLLKSQLPCQAAVNNLFVDETPAELAALEKLEQILIAQRIVFEKIVIMPKGQQRKIKGAICNVPVECNQTCT</sequence>
<feature type="non-terminal residue" evidence="3">
    <location>
        <position position="167"/>
    </location>
</feature>
<comment type="caution">
    <text evidence="3">The sequence shown here is derived from an EMBL/GenBank/DDBJ whole genome shotgun (WGS) entry which is preliminary data.</text>
</comment>
<feature type="region of interest" description="Disordered" evidence="1">
    <location>
        <begin position="1"/>
        <end position="27"/>
    </location>
</feature>